<organism evidence="1 2">
    <name type="scientific">Lachnellula suecica</name>
    <dbReference type="NCBI Taxonomy" id="602035"/>
    <lineage>
        <taxon>Eukaryota</taxon>
        <taxon>Fungi</taxon>
        <taxon>Dikarya</taxon>
        <taxon>Ascomycota</taxon>
        <taxon>Pezizomycotina</taxon>
        <taxon>Leotiomycetes</taxon>
        <taxon>Helotiales</taxon>
        <taxon>Lachnaceae</taxon>
        <taxon>Lachnellula</taxon>
    </lineage>
</organism>
<reference evidence="1 2" key="1">
    <citation type="submission" date="2018-05" db="EMBL/GenBank/DDBJ databases">
        <title>Genome sequencing and assembly of the regulated plant pathogen Lachnellula willkommii and related sister species for the development of diagnostic species identification markers.</title>
        <authorList>
            <person name="Giroux E."/>
            <person name="Bilodeau G."/>
        </authorList>
    </citation>
    <scope>NUCLEOTIDE SEQUENCE [LARGE SCALE GENOMIC DNA]</scope>
    <source>
        <strain evidence="1 2">CBS 268.59</strain>
    </source>
</reference>
<dbReference type="EMBL" id="QGMK01000436">
    <property type="protein sequence ID" value="TVY81697.1"/>
    <property type="molecule type" value="Genomic_DNA"/>
</dbReference>
<dbReference type="Proteomes" id="UP000469558">
    <property type="component" value="Unassembled WGS sequence"/>
</dbReference>
<evidence type="ECO:0000313" key="2">
    <source>
        <dbReference type="Proteomes" id="UP000469558"/>
    </source>
</evidence>
<protein>
    <submittedName>
        <fullName evidence="1">Uncharacterized protein</fullName>
    </submittedName>
</protein>
<proteinExistence type="predicted"/>
<dbReference type="AlphaFoldDB" id="A0A8T9CB48"/>
<dbReference type="OrthoDB" id="3561302at2759"/>
<sequence>MSSRIHPRSPVSLIQETINNAIGKTYWVGQEARWRNPMWRWEARNSFIRERLARDGLSPRQFKDLDITQKRYRANRLESAFSRDFFRYTRDGSRMAEATGETGDWIRIEVI</sequence>
<feature type="non-terminal residue" evidence="1">
    <location>
        <position position="1"/>
    </location>
</feature>
<comment type="caution">
    <text evidence="1">The sequence shown here is derived from an EMBL/GenBank/DDBJ whole genome shotgun (WGS) entry which is preliminary data.</text>
</comment>
<gene>
    <name evidence="1" type="ORF">LSUE1_G003834</name>
</gene>
<accession>A0A8T9CB48</accession>
<evidence type="ECO:0000313" key="1">
    <source>
        <dbReference type="EMBL" id="TVY81697.1"/>
    </source>
</evidence>
<keyword evidence="2" id="KW-1185">Reference proteome</keyword>
<name>A0A8T9CB48_9HELO</name>